<comment type="caution">
    <text evidence="2">The sequence shown here is derived from an EMBL/GenBank/DDBJ whole genome shotgun (WGS) entry which is preliminary data.</text>
</comment>
<keyword evidence="3" id="KW-1185">Reference proteome</keyword>
<evidence type="ECO:0000256" key="1">
    <source>
        <dbReference type="SAM" id="Phobius"/>
    </source>
</evidence>
<dbReference type="STRING" id="195883.A0A482WHD0"/>
<reference evidence="2 3" key="1">
    <citation type="journal article" date="2017" name="Gigascience">
        <title>Genome sequence of the small brown planthopper, Laodelphax striatellus.</title>
        <authorList>
            <person name="Zhu J."/>
            <person name="Jiang F."/>
            <person name="Wang X."/>
            <person name="Yang P."/>
            <person name="Bao Y."/>
            <person name="Zhao W."/>
            <person name="Wang W."/>
            <person name="Lu H."/>
            <person name="Wang Q."/>
            <person name="Cui N."/>
            <person name="Li J."/>
            <person name="Chen X."/>
            <person name="Luo L."/>
            <person name="Yu J."/>
            <person name="Kang L."/>
            <person name="Cui F."/>
        </authorList>
    </citation>
    <scope>NUCLEOTIDE SEQUENCE [LARGE SCALE GENOMIC DNA]</scope>
    <source>
        <strain evidence="2">Lst14</strain>
    </source>
</reference>
<dbReference type="OrthoDB" id="509821at2759"/>
<evidence type="ECO:0000313" key="3">
    <source>
        <dbReference type="Proteomes" id="UP000291343"/>
    </source>
</evidence>
<dbReference type="Pfam" id="PF09786">
    <property type="entry name" value="CytochromB561_N"/>
    <property type="match status" value="1"/>
</dbReference>
<keyword evidence="1" id="KW-0812">Transmembrane</keyword>
<name>A0A482WHD0_LAOST</name>
<organism evidence="2 3">
    <name type="scientific">Laodelphax striatellus</name>
    <name type="common">Small brown planthopper</name>
    <name type="synonym">Delphax striatella</name>
    <dbReference type="NCBI Taxonomy" id="195883"/>
    <lineage>
        <taxon>Eukaryota</taxon>
        <taxon>Metazoa</taxon>
        <taxon>Ecdysozoa</taxon>
        <taxon>Arthropoda</taxon>
        <taxon>Hexapoda</taxon>
        <taxon>Insecta</taxon>
        <taxon>Pterygota</taxon>
        <taxon>Neoptera</taxon>
        <taxon>Paraneoptera</taxon>
        <taxon>Hemiptera</taxon>
        <taxon>Auchenorrhyncha</taxon>
        <taxon>Fulgoroidea</taxon>
        <taxon>Delphacidae</taxon>
        <taxon>Criomorphinae</taxon>
        <taxon>Laodelphax</taxon>
    </lineage>
</organism>
<keyword evidence="1" id="KW-0472">Membrane</keyword>
<proteinExistence type="predicted"/>
<dbReference type="InterPro" id="IPR019176">
    <property type="entry name" value="Cytochrome_B561-rel"/>
</dbReference>
<sequence length="644" mass="71853">MILYEVANDRVLQHALYQFSLYESLQKAEARLSQPIQQCAPLNRTARRASTSSAAADVRGYVKDIELQLKYSDGIDSGRVEGSRQSAVARFEIWKGKGNLKIASRTDLNLKFHLLLLAIVKKFKMKQTYSNGLMTPVMEKTLTMNRTAQNVKRSLFWGCVNAAFLAVILYDIINTCSLYSETLHMIEYTVAVFLFINTVFLFSKYFWSSVSLQNVEMTPKQQKLLGMKPIDPQLARVARCDVLSPGTPLNGPATPMNLSACSWMSSPSVLSPSDVDEICGINYSMSSSSWIYTSGSPQSIVSSSSPRMLPVSPDELIQDEQSLRNYLKEYDGFEKSSLVGASVEQPSNLLSTFWSHPATRSPTEATPMLRRCTYQLAPATPVQTISTTRTTDESGSPFSHCDAEIWRQFNINSNNLIGWTANLRMWISQTILERLVSEIKTLNSSLQSQGLVDICIGEVGLDRLRKTAQIPQVVQNIPSLPSVVPFLEVSPNQEYVVARIQELAKGGSMSDFKWNSGGTFDGKEWSDQLPTDAALVLHLWATYLDSQLPPLPFTPDERPFSSLYLVKSPNSSSSKVPIAISEVTKHPPHYQLTVGKDPLNIPKGRNNLFYTILLFLHYVKTKEHGMLGRMNLGQSGVNMLWILG</sequence>
<feature type="transmembrane region" description="Helical" evidence="1">
    <location>
        <begin position="185"/>
        <end position="207"/>
    </location>
</feature>
<evidence type="ECO:0000313" key="2">
    <source>
        <dbReference type="EMBL" id="RZF32949.1"/>
    </source>
</evidence>
<dbReference type="EMBL" id="QKKF02035457">
    <property type="protein sequence ID" value="RZF32949.1"/>
    <property type="molecule type" value="Genomic_DNA"/>
</dbReference>
<dbReference type="PANTHER" id="PTHR21780">
    <property type="entry name" value="TRANSMEMBRANE PROTEIN 209"/>
    <property type="match status" value="1"/>
</dbReference>
<accession>A0A482WHD0</accession>
<keyword evidence="1" id="KW-1133">Transmembrane helix</keyword>
<dbReference type="GO" id="GO:0016020">
    <property type="term" value="C:membrane"/>
    <property type="evidence" value="ECO:0007669"/>
    <property type="project" value="TreeGrafter"/>
</dbReference>
<dbReference type="PANTHER" id="PTHR21780:SF0">
    <property type="entry name" value="TRANSMEMBRANE PROTEIN 209"/>
    <property type="match status" value="1"/>
</dbReference>
<protein>
    <recommendedName>
        <fullName evidence="4">Transmembrane protein 209</fullName>
    </recommendedName>
</protein>
<dbReference type="InParanoid" id="A0A482WHD0"/>
<feature type="transmembrane region" description="Helical" evidence="1">
    <location>
        <begin position="154"/>
        <end position="173"/>
    </location>
</feature>
<dbReference type="AlphaFoldDB" id="A0A482WHD0"/>
<evidence type="ECO:0008006" key="4">
    <source>
        <dbReference type="Google" id="ProtNLM"/>
    </source>
</evidence>
<dbReference type="Proteomes" id="UP000291343">
    <property type="component" value="Unassembled WGS sequence"/>
</dbReference>
<dbReference type="FunCoup" id="A0A482WHD0">
    <property type="interactions" value="1426"/>
</dbReference>
<gene>
    <name evidence="2" type="ORF">LSTR_LSTR000819</name>
</gene>